<name>A0AAE3ZAJ7_9ACTN</name>
<evidence type="ECO:0000256" key="1">
    <source>
        <dbReference type="ARBA" id="ARBA00022723"/>
    </source>
</evidence>
<dbReference type="Proteomes" id="UP001180845">
    <property type="component" value="Unassembled WGS sequence"/>
</dbReference>
<dbReference type="GO" id="GO:0016853">
    <property type="term" value="F:isomerase activity"/>
    <property type="evidence" value="ECO:0007669"/>
    <property type="project" value="UniProtKB-KW"/>
</dbReference>
<dbReference type="InterPro" id="IPR051610">
    <property type="entry name" value="GPI/OXD"/>
</dbReference>
<dbReference type="EMBL" id="JAVDXW010000001">
    <property type="protein sequence ID" value="MDR7300350.1"/>
    <property type="molecule type" value="Genomic_DNA"/>
</dbReference>
<dbReference type="SUPFAM" id="SSF51182">
    <property type="entry name" value="RmlC-like cupins"/>
    <property type="match status" value="1"/>
</dbReference>
<dbReference type="Pfam" id="PF07883">
    <property type="entry name" value="Cupin_2"/>
    <property type="match status" value="1"/>
</dbReference>
<dbReference type="AlphaFoldDB" id="A0AAE3ZAJ7"/>
<keyword evidence="1" id="KW-0479">Metal-binding</keyword>
<dbReference type="GO" id="GO:0046872">
    <property type="term" value="F:metal ion binding"/>
    <property type="evidence" value="ECO:0007669"/>
    <property type="project" value="UniProtKB-KW"/>
</dbReference>
<keyword evidence="4" id="KW-1185">Reference proteome</keyword>
<dbReference type="InterPro" id="IPR014710">
    <property type="entry name" value="RmlC-like_jellyroll"/>
</dbReference>
<evidence type="ECO:0000313" key="3">
    <source>
        <dbReference type="EMBL" id="MDR7300350.1"/>
    </source>
</evidence>
<feature type="domain" description="Cupin type-2" evidence="2">
    <location>
        <begin position="39"/>
        <end position="111"/>
    </location>
</feature>
<protein>
    <submittedName>
        <fullName evidence="3">Mannose-6-phosphate isomerase-like protein (Cupin superfamily)</fullName>
    </submittedName>
</protein>
<accession>A0AAE3ZAJ7</accession>
<sequence>MIERSGTAAFDYDLHGGTDLTRIQWHFFGRSRLPVAVQTWELPPGGAEGMHAHPEEDPLEELYLVVDGSAVMRVDERTFEMQPGDAVLAPVGAEHDVRNSGESTLKLVVIWGRPAPTDWSSYGTAKAAREATARADG</sequence>
<dbReference type="InterPro" id="IPR013096">
    <property type="entry name" value="Cupin_2"/>
</dbReference>
<dbReference type="Gene3D" id="2.60.120.10">
    <property type="entry name" value="Jelly Rolls"/>
    <property type="match status" value="1"/>
</dbReference>
<organism evidence="3 4">
    <name type="scientific">Haloactinomyces albus</name>
    <dbReference type="NCBI Taxonomy" id="1352928"/>
    <lineage>
        <taxon>Bacteria</taxon>
        <taxon>Bacillati</taxon>
        <taxon>Actinomycetota</taxon>
        <taxon>Actinomycetes</taxon>
        <taxon>Actinopolysporales</taxon>
        <taxon>Actinopolysporaceae</taxon>
        <taxon>Haloactinomyces</taxon>
    </lineage>
</organism>
<dbReference type="InterPro" id="IPR011051">
    <property type="entry name" value="RmlC_Cupin_sf"/>
</dbReference>
<keyword evidence="3" id="KW-0413">Isomerase</keyword>
<proteinExistence type="predicted"/>
<evidence type="ECO:0000259" key="2">
    <source>
        <dbReference type="Pfam" id="PF07883"/>
    </source>
</evidence>
<comment type="caution">
    <text evidence="3">The sequence shown here is derived from an EMBL/GenBank/DDBJ whole genome shotgun (WGS) entry which is preliminary data.</text>
</comment>
<evidence type="ECO:0000313" key="4">
    <source>
        <dbReference type="Proteomes" id="UP001180845"/>
    </source>
</evidence>
<gene>
    <name evidence="3" type="ORF">JOF55_000531</name>
</gene>
<dbReference type="PANTHER" id="PTHR35848">
    <property type="entry name" value="OXALATE-BINDING PROTEIN"/>
    <property type="match status" value="1"/>
</dbReference>
<dbReference type="RefSeq" id="WP_310268970.1">
    <property type="nucleotide sequence ID" value="NZ_JAVDXW010000001.1"/>
</dbReference>
<reference evidence="3" key="1">
    <citation type="submission" date="2023-07" db="EMBL/GenBank/DDBJ databases">
        <title>Sequencing the genomes of 1000 actinobacteria strains.</title>
        <authorList>
            <person name="Klenk H.-P."/>
        </authorList>
    </citation>
    <scope>NUCLEOTIDE SEQUENCE</scope>
    <source>
        <strain evidence="3">DSM 45977</strain>
    </source>
</reference>
<dbReference type="PANTHER" id="PTHR35848:SF6">
    <property type="entry name" value="CUPIN TYPE-2 DOMAIN-CONTAINING PROTEIN"/>
    <property type="match status" value="1"/>
</dbReference>